<dbReference type="RefSeq" id="WP_122225840.1">
    <property type="nucleotide sequence ID" value="NZ_RDQO01000001.1"/>
</dbReference>
<dbReference type="GO" id="GO:0015421">
    <property type="term" value="F:ABC-type oligopeptide transporter activity"/>
    <property type="evidence" value="ECO:0007669"/>
    <property type="project" value="TreeGrafter"/>
</dbReference>
<keyword evidence="6 13" id="KW-0067">ATP-binding</keyword>
<evidence type="ECO:0000256" key="3">
    <source>
        <dbReference type="ARBA" id="ARBA00022475"/>
    </source>
</evidence>
<dbReference type="PROSITE" id="PS50893">
    <property type="entry name" value="ABC_TRANSPORTER_2"/>
    <property type="match status" value="1"/>
</dbReference>
<dbReference type="InterPro" id="IPR011527">
    <property type="entry name" value="ABC1_TM_dom"/>
</dbReference>
<dbReference type="SUPFAM" id="SSF52540">
    <property type="entry name" value="P-loop containing nucleoside triphosphate hydrolases"/>
    <property type="match status" value="1"/>
</dbReference>
<dbReference type="SUPFAM" id="SSF90123">
    <property type="entry name" value="ABC transporter transmembrane region"/>
    <property type="match status" value="1"/>
</dbReference>
<feature type="transmembrane region" description="Helical" evidence="10">
    <location>
        <begin position="45"/>
        <end position="67"/>
    </location>
</feature>
<keyword evidence="5" id="KW-0547">Nucleotide-binding</keyword>
<sequence>MSSTSHTSSRNGPGMPQHGVPTERSRDLRGALRRIASLLAPERRAIVLALLLSAASVALSALGPLLLGEATNVIVAGVTGAPADMTDTAASSPAIAIDFPLLARFLAAAVALYLFSALFGWAQAWLLNRITQRTTWRLRERVEAKLHRLPLAYFDTMPRGELLSRVTNDIDNLSQSLQQTFNQMLNSVLTLLGVGVMMFIVSVPLALLTLLVIPLVFAITRLIARRSKRLFTAQWALTGELNAQIEEAYSGHALVRVFGRWREVTRRFAQQNQQLYEASFGAQFLSGIVMPAMMFIGNLAYVVVAVAGGLMVAAGSITLGGVQAFIQYSRQFTQPLSQLGSLVNLVQSGAASAERVFELLDAQEQTPDPTVPAVPATHCGRLVFEHVRFRYQPDKPLIEDLTLTVEPGESIAIVGPSGSGKTTLVNLILRFYEIDQGRITLDGMDIRTMARAQLRRRTAMVLQDTWLFGGSIRANIAYGRPDATPAEILEAARATYVDAFVRRLPDGYDTVLDDEASSLSVGQRQLITIARAFLAQPSVLILDEATSSVDTRTELLLQKAMNALRAERTSFIIAHRLSTIRDADRIIVMEAGRIVEQGRHAELLAAGGSYARLYAAQFAGQQE</sequence>
<dbReference type="InterPro" id="IPR039421">
    <property type="entry name" value="Type_1_exporter"/>
</dbReference>
<keyword evidence="7 10" id="KW-1133">Transmembrane helix</keyword>
<feature type="compositionally biased region" description="Polar residues" evidence="9">
    <location>
        <begin position="1"/>
        <end position="11"/>
    </location>
</feature>
<dbReference type="PANTHER" id="PTHR43394">
    <property type="entry name" value="ATP-DEPENDENT PERMEASE MDL1, MITOCHONDRIAL"/>
    <property type="match status" value="1"/>
</dbReference>
<dbReference type="InterPro" id="IPR027417">
    <property type="entry name" value="P-loop_NTPase"/>
</dbReference>
<dbReference type="InterPro" id="IPR003439">
    <property type="entry name" value="ABC_transporter-like_ATP-bd"/>
</dbReference>
<name>A0A3M6QYM7_9BURK</name>
<dbReference type="PROSITE" id="PS50929">
    <property type="entry name" value="ABC_TM1F"/>
    <property type="match status" value="1"/>
</dbReference>
<feature type="region of interest" description="Disordered" evidence="9">
    <location>
        <begin position="1"/>
        <end position="24"/>
    </location>
</feature>
<dbReference type="PANTHER" id="PTHR43394:SF1">
    <property type="entry name" value="ATP-BINDING CASSETTE SUB-FAMILY B MEMBER 10, MITOCHONDRIAL"/>
    <property type="match status" value="1"/>
</dbReference>
<keyword evidence="8 10" id="KW-0472">Membrane</keyword>
<protein>
    <submittedName>
        <fullName evidence="13">ABC transporter ATP-binding protein</fullName>
    </submittedName>
</protein>
<dbReference type="Pfam" id="PF00664">
    <property type="entry name" value="ABC_membrane"/>
    <property type="match status" value="1"/>
</dbReference>
<dbReference type="InterPro" id="IPR017871">
    <property type="entry name" value="ABC_transporter-like_CS"/>
</dbReference>
<dbReference type="Gene3D" id="1.20.1560.10">
    <property type="entry name" value="ABC transporter type 1, transmembrane domain"/>
    <property type="match status" value="1"/>
</dbReference>
<dbReference type="AlphaFoldDB" id="A0A3M6QYM7"/>
<evidence type="ECO:0000256" key="9">
    <source>
        <dbReference type="SAM" id="MobiDB-lite"/>
    </source>
</evidence>
<gene>
    <name evidence="13" type="ORF">D8I35_00850</name>
</gene>
<feature type="transmembrane region" description="Helical" evidence="10">
    <location>
        <begin position="302"/>
        <end position="326"/>
    </location>
</feature>
<evidence type="ECO:0000256" key="7">
    <source>
        <dbReference type="ARBA" id="ARBA00022989"/>
    </source>
</evidence>
<feature type="transmembrane region" description="Helical" evidence="10">
    <location>
        <begin position="184"/>
        <end position="201"/>
    </location>
</feature>
<dbReference type="CDD" id="cd18547">
    <property type="entry name" value="ABC_6TM_Tm288_like"/>
    <property type="match status" value="1"/>
</dbReference>
<dbReference type="EMBL" id="RDQO01000001">
    <property type="protein sequence ID" value="RMX07719.1"/>
    <property type="molecule type" value="Genomic_DNA"/>
</dbReference>
<evidence type="ECO:0000256" key="2">
    <source>
        <dbReference type="ARBA" id="ARBA00022448"/>
    </source>
</evidence>
<evidence type="ECO:0000256" key="4">
    <source>
        <dbReference type="ARBA" id="ARBA00022692"/>
    </source>
</evidence>
<evidence type="ECO:0000313" key="13">
    <source>
        <dbReference type="EMBL" id="RMX07719.1"/>
    </source>
</evidence>
<dbReference type="FunFam" id="1.20.1560.10:FF:000011">
    <property type="entry name" value="Multidrug ABC transporter ATP-binding protein"/>
    <property type="match status" value="1"/>
</dbReference>
<evidence type="ECO:0000256" key="1">
    <source>
        <dbReference type="ARBA" id="ARBA00004651"/>
    </source>
</evidence>
<dbReference type="GO" id="GO:0005886">
    <property type="term" value="C:plasma membrane"/>
    <property type="evidence" value="ECO:0007669"/>
    <property type="project" value="UniProtKB-SubCell"/>
</dbReference>
<feature type="transmembrane region" description="Helical" evidence="10">
    <location>
        <begin position="101"/>
        <end position="127"/>
    </location>
</feature>
<dbReference type="InterPro" id="IPR003593">
    <property type="entry name" value="AAA+_ATPase"/>
</dbReference>
<feature type="transmembrane region" description="Helical" evidence="10">
    <location>
        <begin position="207"/>
        <end position="224"/>
    </location>
</feature>
<keyword evidence="14" id="KW-1185">Reference proteome</keyword>
<dbReference type="Gene3D" id="3.40.50.300">
    <property type="entry name" value="P-loop containing nucleotide triphosphate hydrolases"/>
    <property type="match status" value="1"/>
</dbReference>
<organism evidence="13 14">
    <name type="scientific">Corticibacter populi</name>
    <dbReference type="NCBI Taxonomy" id="1550736"/>
    <lineage>
        <taxon>Bacteria</taxon>
        <taxon>Pseudomonadati</taxon>
        <taxon>Pseudomonadota</taxon>
        <taxon>Betaproteobacteria</taxon>
        <taxon>Burkholderiales</taxon>
        <taxon>Comamonadaceae</taxon>
        <taxon>Corticibacter</taxon>
    </lineage>
</organism>
<proteinExistence type="predicted"/>
<dbReference type="PROSITE" id="PS00211">
    <property type="entry name" value="ABC_TRANSPORTER_1"/>
    <property type="match status" value="1"/>
</dbReference>
<feature type="domain" description="ABC transporter" evidence="11">
    <location>
        <begin position="382"/>
        <end position="616"/>
    </location>
</feature>
<keyword evidence="2" id="KW-0813">Transport</keyword>
<comment type="caution">
    <text evidence="13">The sequence shown here is derived from an EMBL/GenBank/DDBJ whole genome shotgun (WGS) entry which is preliminary data.</text>
</comment>
<dbReference type="GO" id="GO:0005524">
    <property type="term" value="F:ATP binding"/>
    <property type="evidence" value="ECO:0007669"/>
    <property type="project" value="UniProtKB-KW"/>
</dbReference>
<keyword evidence="4 10" id="KW-0812">Transmembrane</keyword>
<dbReference type="OrthoDB" id="8554730at2"/>
<dbReference type="InterPro" id="IPR036640">
    <property type="entry name" value="ABC1_TM_sf"/>
</dbReference>
<evidence type="ECO:0000256" key="8">
    <source>
        <dbReference type="ARBA" id="ARBA00023136"/>
    </source>
</evidence>
<evidence type="ECO:0000256" key="6">
    <source>
        <dbReference type="ARBA" id="ARBA00022840"/>
    </source>
</evidence>
<feature type="domain" description="ABC transmembrane type-1" evidence="12">
    <location>
        <begin position="47"/>
        <end position="348"/>
    </location>
</feature>
<dbReference type="SMART" id="SM00382">
    <property type="entry name" value="AAA"/>
    <property type="match status" value="1"/>
</dbReference>
<dbReference type="GO" id="GO:0016887">
    <property type="term" value="F:ATP hydrolysis activity"/>
    <property type="evidence" value="ECO:0007669"/>
    <property type="project" value="InterPro"/>
</dbReference>
<accession>A0A3M6QYM7</accession>
<comment type="subcellular location">
    <subcellularLocation>
        <location evidence="1">Cell membrane</location>
        <topology evidence="1">Multi-pass membrane protein</topology>
    </subcellularLocation>
</comment>
<evidence type="ECO:0000256" key="5">
    <source>
        <dbReference type="ARBA" id="ARBA00022741"/>
    </source>
</evidence>
<evidence type="ECO:0000259" key="12">
    <source>
        <dbReference type="PROSITE" id="PS50929"/>
    </source>
</evidence>
<evidence type="ECO:0000256" key="10">
    <source>
        <dbReference type="SAM" id="Phobius"/>
    </source>
</evidence>
<keyword evidence="3" id="KW-1003">Cell membrane</keyword>
<evidence type="ECO:0000259" key="11">
    <source>
        <dbReference type="PROSITE" id="PS50893"/>
    </source>
</evidence>
<dbReference type="Pfam" id="PF00005">
    <property type="entry name" value="ABC_tran"/>
    <property type="match status" value="1"/>
</dbReference>
<evidence type="ECO:0000313" key="14">
    <source>
        <dbReference type="Proteomes" id="UP000278006"/>
    </source>
</evidence>
<reference evidence="13 14" key="1">
    <citation type="submission" date="2018-10" db="EMBL/GenBank/DDBJ databases">
        <title>Draft genome of Cortibacter populi DSM10536.</title>
        <authorList>
            <person name="Bernier A.-M."/>
            <person name="Bernard K."/>
        </authorList>
    </citation>
    <scope>NUCLEOTIDE SEQUENCE [LARGE SCALE GENOMIC DNA]</scope>
    <source>
        <strain evidence="13 14">DSM 105136</strain>
    </source>
</reference>
<dbReference type="Proteomes" id="UP000278006">
    <property type="component" value="Unassembled WGS sequence"/>
</dbReference>
<dbReference type="FunFam" id="3.40.50.300:FF:000287">
    <property type="entry name" value="Multidrug ABC transporter ATP-binding protein"/>
    <property type="match status" value="1"/>
</dbReference>